<dbReference type="EMBL" id="JAPPUX010000003">
    <property type="protein sequence ID" value="MCY4727128.1"/>
    <property type="molecule type" value="Genomic_DNA"/>
</dbReference>
<dbReference type="PANTHER" id="PTHR33745:SF1">
    <property type="entry name" value="RSBT ANTAGONIST PROTEIN RSBS"/>
    <property type="match status" value="1"/>
</dbReference>
<dbReference type="PANTHER" id="PTHR33745">
    <property type="entry name" value="RSBT ANTAGONIST PROTEIN RSBS-RELATED"/>
    <property type="match status" value="1"/>
</dbReference>
<dbReference type="InterPro" id="IPR051932">
    <property type="entry name" value="Bact_StressResp_Reg"/>
</dbReference>
<name>A0ABT4CDS7_9ACTN</name>
<evidence type="ECO:0000313" key="3">
    <source>
        <dbReference type="Proteomes" id="UP001074726"/>
    </source>
</evidence>
<comment type="caution">
    <text evidence="2">The sequence shown here is derived from an EMBL/GenBank/DDBJ whole genome shotgun (WGS) entry which is preliminary data.</text>
</comment>
<proteinExistence type="predicted"/>
<organism evidence="2 3">
    <name type="scientific">Nocardioides pini</name>
    <dbReference type="NCBI Taxonomy" id="2975053"/>
    <lineage>
        <taxon>Bacteria</taxon>
        <taxon>Bacillati</taxon>
        <taxon>Actinomycetota</taxon>
        <taxon>Actinomycetes</taxon>
        <taxon>Propionibacteriales</taxon>
        <taxon>Nocardioidaceae</taxon>
        <taxon>Nocardioides</taxon>
    </lineage>
</organism>
<dbReference type="Proteomes" id="UP001074726">
    <property type="component" value="Unassembled WGS sequence"/>
</dbReference>
<protein>
    <submittedName>
        <fullName evidence="2">STAS domain-containing protein</fullName>
    </submittedName>
</protein>
<dbReference type="Gene3D" id="3.30.750.24">
    <property type="entry name" value="STAS domain"/>
    <property type="match status" value="1"/>
</dbReference>
<evidence type="ECO:0000259" key="1">
    <source>
        <dbReference type="PROSITE" id="PS50801"/>
    </source>
</evidence>
<reference evidence="2" key="1">
    <citation type="submission" date="2022-08" db="EMBL/GenBank/DDBJ databases">
        <title>Genome sequencing of Nocardioides sp. STR2.</title>
        <authorList>
            <person name="So Y."/>
        </authorList>
    </citation>
    <scope>NUCLEOTIDE SEQUENCE</scope>
    <source>
        <strain evidence="2">STR2</strain>
    </source>
</reference>
<dbReference type="InterPro" id="IPR002645">
    <property type="entry name" value="STAS_dom"/>
</dbReference>
<keyword evidence="3" id="KW-1185">Reference proteome</keyword>
<gene>
    <name evidence="2" type="ORF">NYO98_12645</name>
</gene>
<dbReference type="RefSeq" id="WP_268112087.1">
    <property type="nucleotide sequence ID" value="NZ_JAPPUX010000003.1"/>
</dbReference>
<feature type="domain" description="STAS" evidence="1">
    <location>
        <begin position="24"/>
        <end position="124"/>
    </location>
</feature>
<dbReference type="InterPro" id="IPR036513">
    <property type="entry name" value="STAS_dom_sf"/>
</dbReference>
<dbReference type="CDD" id="cd07041">
    <property type="entry name" value="STAS_RsbR_RsbS_like"/>
    <property type="match status" value="1"/>
</dbReference>
<dbReference type="Pfam" id="PF01740">
    <property type="entry name" value="STAS"/>
    <property type="match status" value="1"/>
</dbReference>
<accession>A0ABT4CDS7</accession>
<sequence length="126" mass="13614">MPTDVPTAPHVPLPASILSQGPNLIVSIHAALDDEQLERLQRDLLERVGRDRCRGILIDVAALDVLDSFAARTLADLAYMAQLRGARTVVVGIAPDVAMTLVRLGVRIPLTQTALDLEEGLEWLGT</sequence>
<dbReference type="PROSITE" id="PS50801">
    <property type="entry name" value="STAS"/>
    <property type="match status" value="1"/>
</dbReference>
<dbReference type="SUPFAM" id="SSF52091">
    <property type="entry name" value="SpoIIaa-like"/>
    <property type="match status" value="1"/>
</dbReference>
<evidence type="ECO:0000313" key="2">
    <source>
        <dbReference type="EMBL" id="MCY4727128.1"/>
    </source>
</evidence>